<protein>
    <submittedName>
        <fullName evidence="1">IS4 family transposase</fullName>
    </submittedName>
</protein>
<reference evidence="1 2" key="1">
    <citation type="submission" date="2019-12" db="EMBL/GenBank/DDBJ databases">
        <title>Acinetobacter haemolyticus comparative genomics.</title>
        <authorList>
            <person name="Castro-Jaimes S."/>
            <person name="Bello-Lopez E."/>
            <person name="Velazquez-Acosta C."/>
            <person name="Volkow-Fernandez P."/>
            <person name="Lozano-Zarain P."/>
            <person name="Castillo Ramirez S."/>
            <person name="Cevallos M.A."/>
        </authorList>
    </citation>
    <scope>NUCLEOTIDE SEQUENCE [LARGE SCALE GENOMIC DNA]</scope>
    <source>
        <strain evidence="1 2">AN10</strain>
    </source>
</reference>
<feature type="non-terminal residue" evidence="1">
    <location>
        <position position="1"/>
    </location>
</feature>
<sequence>IQTQIWIALIAYLLVSFAKHMAHEGWTVQRLLRIIQVNLFERKYLKALFLPDKKWRKQEEPQLRFFLE</sequence>
<organism evidence="1 2">
    <name type="scientific">Acinetobacter haemolyticus</name>
    <dbReference type="NCBI Taxonomy" id="29430"/>
    <lineage>
        <taxon>Bacteria</taxon>
        <taxon>Pseudomonadati</taxon>
        <taxon>Pseudomonadota</taxon>
        <taxon>Gammaproteobacteria</taxon>
        <taxon>Moraxellales</taxon>
        <taxon>Moraxellaceae</taxon>
        <taxon>Acinetobacter</taxon>
    </lineage>
</organism>
<dbReference type="AlphaFoldDB" id="A0AAJ3DAB1"/>
<name>A0AAJ3DAB1_ACIHA</name>
<dbReference type="Proteomes" id="UP000451048">
    <property type="component" value="Unassembled WGS sequence"/>
</dbReference>
<proteinExistence type="predicted"/>
<dbReference type="EMBL" id="WTTO01000115">
    <property type="protein sequence ID" value="NAR74966.1"/>
    <property type="molecule type" value="Genomic_DNA"/>
</dbReference>
<gene>
    <name evidence="1" type="ORF">GPS52_16275</name>
</gene>
<accession>A0AAJ3DAB1</accession>
<evidence type="ECO:0000313" key="1">
    <source>
        <dbReference type="EMBL" id="NAR74966.1"/>
    </source>
</evidence>
<evidence type="ECO:0000313" key="2">
    <source>
        <dbReference type="Proteomes" id="UP000451048"/>
    </source>
</evidence>
<comment type="caution">
    <text evidence="1">The sequence shown here is derived from an EMBL/GenBank/DDBJ whole genome shotgun (WGS) entry which is preliminary data.</text>
</comment>